<protein>
    <submittedName>
        <fullName evidence="2">Putative RNA polymerase sigma factor</fullName>
    </submittedName>
</protein>
<sequence length="131" mass="15427">MSINVEWTIDDVAARFVEAAKTARRLPPDRSPGYASAWPALQRMAIDLGIQSGEDRKLRTPPSSAAVVRMLETNRWVQWLDQDLRHLVWMRADRRDWQEICRRFGCDRTTAWRRWKKALQIVADQLTDDYK</sequence>
<accession>A0A2X0R880</accession>
<name>A0A2X0R880_9PROT</name>
<reference evidence="2" key="1">
    <citation type="submission" date="2018-05" db="EMBL/GenBank/DDBJ databases">
        <authorList>
            <person name="Lanie J.A."/>
            <person name="Ng W.-L."/>
            <person name="Kazmierczak K.M."/>
            <person name="Andrzejewski T.M."/>
            <person name="Davidsen T.M."/>
            <person name="Wayne K.J."/>
            <person name="Tettelin H."/>
            <person name="Glass J.I."/>
            <person name="Rusch D."/>
            <person name="Podicherti R."/>
            <person name="Tsui H.-C.T."/>
            <person name="Winkler M.E."/>
        </authorList>
    </citation>
    <scope>NUCLEOTIDE SEQUENCE</scope>
    <source>
        <strain evidence="2">KNB</strain>
    </source>
</reference>
<dbReference type="Pfam" id="PF19889">
    <property type="entry name" value="DUF6362"/>
    <property type="match status" value="1"/>
</dbReference>
<evidence type="ECO:0000259" key="1">
    <source>
        <dbReference type="Pfam" id="PF19889"/>
    </source>
</evidence>
<evidence type="ECO:0000313" key="2">
    <source>
        <dbReference type="EMBL" id="SPS06252.1"/>
    </source>
</evidence>
<proteinExistence type="predicted"/>
<feature type="domain" description="DUF6362" evidence="1">
    <location>
        <begin position="24"/>
        <end position="122"/>
    </location>
</feature>
<dbReference type="AlphaFoldDB" id="A0A2X0R880"/>
<dbReference type="InterPro" id="IPR045942">
    <property type="entry name" value="DUF6362"/>
</dbReference>
<dbReference type="SUPFAM" id="SSF88659">
    <property type="entry name" value="Sigma3 and sigma4 domains of RNA polymerase sigma factors"/>
    <property type="match status" value="1"/>
</dbReference>
<organism evidence="2">
    <name type="scientific">Candidatus Nitrotoga fabula</name>
    <dbReference type="NCBI Taxonomy" id="2182327"/>
    <lineage>
        <taxon>Bacteria</taxon>
        <taxon>Pseudomonadati</taxon>
        <taxon>Pseudomonadota</taxon>
        <taxon>Betaproteobacteria</taxon>
        <taxon>Nitrosomonadales</taxon>
        <taxon>Gallionellaceae</taxon>
        <taxon>Candidatus Nitrotoga</taxon>
    </lineage>
</organism>
<dbReference type="EMBL" id="LS423452">
    <property type="protein sequence ID" value="SPS06252.1"/>
    <property type="molecule type" value="Genomic_DNA"/>
</dbReference>
<dbReference type="InterPro" id="IPR013324">
    <property type="entry name" value="RNA_pol_sigma_r3/r4-like"/>
</dbReference>
<gene>
    <name evidence="2" type="ORF">NITFAB_1842</name>
</gene>